<dbReference type="InterPro" id="IPR036736">
    <property type="entry name" value="ACP-like_sf"/>
</dbReference>
<dbReference type="Pfam" id="PF00550">
    <property type="entry name" value="PP-binding"/>
    <property type="match status" value="1"/>
</dbReference>
<sequence length="75" mass="8265">MTTIDDFIALVQDEIGIPVTVEDAGLGFDELDHWDSVHLLALLIALERATGQRVSMPDVMEATSLQDIFELAVPR</sequence>
<feature type="domain" description="Carrier" evidence="1">
    <location>
        <begin position="1"/>
        <end position="75"/>
    </location>
</feature>
<evidence type="ECO:0000313" key="2">
    <source>
        <dbReference type="EMBL" id="TMR18719.1"/>
    </source>
</evidence>
<protein>
    <submittedName>
        <fullName evidence="2">Acyl carrier protein</fullName>
    </submittedName>
</protein>
<evidence type="ECO:0000259" key="1">
    <source>
        <dbReference type="PROSITE" id="PS50075"/>
    </source>
</evidence>
<keyword evidence="3" id="KW-1185">Reference proteome</keyword>
<evidence type="ECO:0000313" key="3">
    <source>
        <dbReference type="Proteomes" id="UP000306628"/>
    </source>
</evidence>
<dbReference type="Gene3D" id="1.10.1200.10">
    <property type="entry name" value="ACP-like"/>
    <property type="match status" value="1"/>
</dbReference>
<dbReference type="SUPFAM" id="SSF47336">
    <property type="entry name" value="ACP-like"/>
    <property type="match status" value="1"/>
</dbReference>
<proteinExistence type="predicted"/>
<dbReference type="PROSITE" id="PS50075">
    <property type="entry name" value="CARRIER"/>
    <property type="match status" value="1"/>
</dbReference>
<dbReference type="InterPro" id="IPR009081">
    <property type="entry name" value="PP-bd_ACP"/>
</dbReference>
<name>A0A5S4FGM4_9ACTN</name>
<dbReference type="Proteomes" id="UP000306628">
    <property type="component" value="Unassembled WGS sequence"/>
</dbReference>
<organism evidence="2 3">
    <name type="scientific">Nonomuraea zeae</name>
    <dbReference type="NCBI Taxonomy" id="1642303"/>
    <lineage>
        <taxon>Bacteria</taxon>
        <taxon>Bacillati</taxon>
        <taxon>Actinomycetota</taxon>
        <taxon>Actinomycetes</taxon>
        <taxon>Streptosporangiales</taxon>
        <taxon>Streptosporangiaceae</taxon>
        <taxon>Nonomuraea</taxon>
    </lineage>
</organism>
<dbReference type="EMBL" id="VCKX01000337">
    <property type="protein sequence ID" value="TMR18719.1"/>
    <property type="molecule type" value="Genomic_DNA"/>
</dbReference>
<dbReference type="AlphaFoldDB" id="A0A5S4FGM4"/>
<comment type="caution">
    <text evidence="2">The sequence shown here is derived from an EMBL/GenBank/DDBJ whole genome shotgun (WGS) entry which is preliminary data.</text>
</comment>
<accession>A0A5S4FGM4</accession>
<dbReference type="RefSeq" id="WP_138697510.1">
    <property type="nucleotide sequence ID" value="NZ_JBHSAZ010000043.1"/>
</dbReference>
<dbReference type="OrthoDB" id="4257495at2"/>
<reference evidence="2 3" key="1">
    <citation type="submission" date="2019-05" db="EMBL/GenBank/DDBJ databases">
        <title>Draft genome sequence of Nonomuraea zeae DSM 100528.</title>
        <authorList>
            <person name="Saricaoglu S."/>
            <person name="Isik K."/>
        </authorList>
    </citation>
    <scope>NUCLEOTIDE SEQUENCE [LARGE SCALE GENOMIC DNA]</scope>
    <source>
        <strain evidence="2 3">DSM 100528</strain>
    </source>
</reference>
<gene>
    <name evidence="2" type="ORF">ETD85_53300</name>
</gene>